<dbReference type="InterPro" id="IPR011701">
    <property type="entry name" value="MFS"/>
</dbReference>
<gene>
    <name evidence="11" type="ORF">AB0H04_26730</name>
</gene>
<feature type="transmembrane region" description="Helical" evidence="9">
    <location>
        <begin position="181"/>
        <end position="200"/>
    </location>
</feature>
<feature type="transmembrane region" description="Helical" evidence="9">
    <location>
        <begin position="87"/>
        <end position="107"/>
    </location>
</feature>
<dbReference type="PANTHER" id="PTHR42718:SF46">
    <property type="entry name" value="BLR6921 PROTEIN"/>
    <property type="match status" value="1"/>
</dbReference>
<protein>
    <submittedName>
        <fullName evidence="11">MFS transporter</fullName>
    </submittedName>
</protein>
<dbReference type="PANTHER" id="PTHR42718">
    <property type="entry name" value="MAJOR FACILITATOR SUPERFAMILY MULTIDRUG TRANSPORTER MFSC"/>
    <property type="match status" value="1"/>
</dbReference>
<dbReference type="EMBL" id="JBFAEG010000020">
    <property type="protein sequence ID" value="MEU5710428.1"/>
    <property type="molecule type" value="Genomic_DNA"/>
</dbReference>
<evidence type="ECO:0000256" key="9">
    <source>
        <dbReference type="SAM" id="Phobius"/>
    </source>
</evidence>
<reference evidence="11 12" key="1">
    <citation type="submission" date="2024-06" db="EMBL/GenBank/DDBJ databases">
        <title>The Natural Products Discovery Center: Release of the First 8490 Sequenced Strains for Exploring Actinobacteria Biosynthetic Diversity.</title>
        <authorList>
            <person name="Kalkreuter E."/>
            <person name="Kautsar S.A."/>
            <person name="Yang D."/>
            <person name="Bader C.D."/>
            <person name="Teijaro C.N."/>
            <person name="Fluegel L."/>
            <person name="Davis C.M."/>
            <person name="Simpson J.R."/>
            <person name="Lauterbach L."/>
            <person name="Steele A.D."/>
            <person name="Gui C."/>
            <person name="Meng S."/>
            <person name="Li G."/>
            <person name="Viehrig K."/>
            <person name="Ye F."/>
            <person name="Su P."/>
            <person name="Kiefer A.F."/>
            <person name="Nichols A."/>
            <person name="Cepeda A.J."/>
            <person name="Yan W."/>
            <person name="Fan B."/>
            <person name="Jiang Y."/>
            <person name="Adhikari A."/>
            <person name="Zheng C.-J."/>
            <person name="Schuster L."/>
            <person name="Cowan T.M."/>
            <person name="Smanski M.J."/>
            <person name="Chevrette M.G."/>
            <person name="De Carvalho L.P.S."/>
            <person name="Shen B."/>
        </authorList>
    </citation>
    <scope>NUCLEOTIDE SEQUENCE [LARGE SCALE GENOMIC DNA]</scope>
    <source>
        <strain evidence="11 12">NPDC020594</strain>
    </source>
</reference>
<evidence type="ECO:0000256" key="1">
    <source>
        <dbReference type="ARBA" id="ARBA00004651"/>
    </source>
</evidence>
<dbReference type="PROSITE" id="PS50850">
    <property type="entry name" value="MFS"/>
    <property type="match status" value="1"/>
</dbReference>
<keyword evidence="7" id="KW-0046">Antibiotic resistance</keyword>
<dbReference type="Gene3D" id="1.20.1250.20">
    <property type="entry name" value="MFS general substrate transporter like domains"/>
    <property type="match status" value="1"/>
</dbReference>
<feature type="region of interest" description="Disordered" evidence="8">
    <location>
        <begin position="1"/>
        <end position="47"/>
    </location>
</feature>
<dbReference type="Gene3D" id="1.20.1720.10">
    <property type="entry name" value="Multidrug resistance protein D"/>
    <property type="match status" value="1"/>
</dbReference>
<feature type="transmembrane region" description="Helical" evidence="9">
    <location>
        <begin position="53"/>
        <end position="75"/>
    </location>
</feature>
<evidence type="ECO:0000259" key="10">
    <source>
        <dbReference type="PROSITE" id="PS50850"/>
    </source>
</evidence>
<feature type="domain" description="Major facilitator superfamily (MFS) profile" evidence="10">
    <location>
        <begin position="53"/>
        <end position="507"/>
    </location>
</feature>
<keyword evidence="12" id="KW-1185">Reference proteome</keyword>
<evidence type="ECO:0000256" key="2">
    <source>
        <dbReference type="ARBA" id="ARBA00022448"/>
    </source>
</evidence>
<dbReference type="InterPro" id="IPR036259">
    <property type="entry name" value="MFS_trans_sf"/>
</dbReference>
<evidence type="ECO:0000256" key="5">
    <source>
        <dbReference type="ARBA" id="ARBA00022989"/>
    </source>
</evidence>
<feature type="transmembrane region" description="Helical" evidence="9">
    <location>
        <begin position="148"/>
        <end position="169"/>
    </location>
</feature>
<feature type="transmembrane region" description="Helical" evidence="9">
    <location>
        <begin position="478"/>
        <end position="501"/>
    </location>
</feature>
<dbReference type="Proteomes" id="UP001551011">
    <property type="component" value="Unassembled WGS sequence"/>
</dbReference>
<dbReference type="SUPFAM" id="SSF103473">
    <property type="entry name" value="MFS general substrate transporter"/>
    <property type="match status" value="1"/>
</dbReference>
<evidence type="ECO:0000313" key="12">
    <source>
        <dbReference type="Proteomes" id="UP001551011"/>
    </source>
</evidence>
<feature type="transmembrane region" description="Helical" evidence="9">
    <location>
        <begin position="309"/>
        <end position="332"/>
    </location>
</feature>
<keyword evidence="3" id="KW-1003">Cell membrane</keyword>
<feature type="transmembrane region" description="Helical" evidence="9">
    <location>
        <begin position="405"/>
        <end position="425"/>
    </location>
</feature>
<comment type="caution">
    <text evidence="11">The sequence shown here is derived from an EMBL/GenBank/DDBJ whole genome shotgun (WGS) entry which is preliminary data.</text>
</comment>
<dbReference type="InterPro" id="IPR020846">
    <property type="entry name" value="MFS_dom"/>
</dbReference>
<organism evidence="11 12">
    <name type="scientific">Streptomyces flaveolus</name>
    <dbReference type="NCBI Taxonomy" id="67297"/>
    <lineage>
        <taxon>Bacteria</taxon>
        <taxon>Bacillati</taxon>
        <taxon>Actinomycetota</taxon>
        <taxon>Actinomycetes</taxon>
        <taxon>Kitasatosporales</taxon>
        <taxon>Streptomycetaceae</taxon>
        <taxon>Streptomyces</taxon>
    </lineage>
</organism>
<dbReference type="RefSeq" id="WP_356194140.1">
    <property type="nucleotide sequence ID" value="NZ_JBEXDP010000019.1"/>
</dbReference>
<evidence type="ECO:0000256" key="4">
    <source>
        <dbReference type="ARBA" id="ARBA00022692"/>
    </source>
</evidence>
<keyword evidence="2" id="KW-0813">Transport</keyword>
<evidence type="ECO:0000256" key="7">
    <source>
        <dbReference type="ARBA" id="ARBA00023251"/>
    </source>
</evidence>
<feature type="transmembrane region" description="Helical" evidence="9">
    <location>
        <begin position="446"/>
        <end position="466"/>
    </location>
</feature>
<evidence type="ECO:0000256" key="3">
    <source>
        <dbReference type="ARBA" id="ARBA00022475"/>
    </source>
</evidence>
<keyword evidence="4 9" id="KW-0812">Transmembrane</keyword>
<proteinExistence type="predicted"/>
<feature type="transmembrane region" description="Helical" evidence="9">
    <location>
        <begin position="373"/>
        <end position="393"/>
    </location>
</feature>
<comment type="subcellular location">
    <subcellularLocation>
        <location evidence="1">Cell membrane</location>
        <topology evidence="1">Multi-pass membrane protein</topology>
    </subcellularLocation>
</comment>
<accession>A0ABV3AEP6</accession>
<feature type="transmembrane region" description="Helical" evidence="9">
    <location>
        <begin position="206"/>
        <end position="229"/>
    </location>
</feature>
<evidence type="ECO:0000256" key="8">
    <source>
        <dbReference type="SAM" id="MobiDB-lite"/>
    </source>
</evidence>
<sequence length="522" mass="54076">MNTSENVRAPGPLATSPPKTASGGTSAARPNRKRSVMTGTSPTPEPDPRRWRALGIICLVQVMLLLDVTVVNVALPPIQHDLGFTTTGLAWVVNGYTVTYGGLLMLGGRLGDLLGRRRLFLTGLAIFALSSASAGVAQQAGVLIASRFVQGVSAALVSPAALSLVTLLFTQRQETARAMAIWSGLAGVGVVLGVVLSGVLTTIASWRWIFFINLPIAAFAFFATFKLVSESRATNRGRPDVLGAMTVTLGLLLIVFGLLEKAGHAWFSFPVLGCVGIGVLCLIAFVLVETHVARPLVPLAFLRSRNRSIANIVRICYYVGFATLFFSLSLYVQRILHFSALATGFAFVPFGLVILFSATVLAPRLLPPFGLRALNGGGLAVTTVGYLLLAGLSSHGTYAVDVLPGLILVPLGGGLVLVGSTVAGVDGATGEDAGIATSMNNASMQIGSAIGLAALVSLGTGHAAVLQRAGADPSTAAVHGYAFSFTIAAGLTAFGAFLGFAGIHPTPTETPTARTDARQRAV</sequence>
<feature type="transmembrane region" description="Helical" evidence="9">
    <location>
        <begin position="265"/>
        <end position="288"/>
    </location>
</feature>
<feature type="transmembrane region" description="Helical" evidence="9">
    <location>
        <begin position="119"/>
        <end position="136"/>
    </location>
</feature>
<evidence type="ECO:0000313" key="11">
    <source>
        <dbReference type="EMBL" id="MEU5710428.1"/>
    </source>
</evidence>
<evidence type="ECO:0000256" key="6">
    <source>
        <dbReference type="ARBA" id="ARBA00023136"/>
    </source>
</evidence>
<feature type="transmembrane region" description="Helical" evidence="9">
    <location>
        <begin position="338"/>
        <end position="361"/>
    </location>
</feature>
<dbReference type="Pfam" id="PF07690">
    <property type="entry name" value="MFS_1"/>
    <property type="match status" value="1"/>
</dbReference>
<feature type="transmembrane region" description="Helical" evidence="9">
    <location>
        <begin position="241"/>
        <end position="259"/>
    </location>
</feature>
<keyword evidence="6 9" id="KW-0472">Membrane</keyword>
<keyword evidence="5 9" id="KW-1133">Transmembrane helix</keyword>
<name>A0ABV3AEP6_9ACTN</name>
<dbReference type="CDD" id="cd17321">
    <property type="entry name" value="MFS_MMR_MDR_like"/>
    <property type="match status" value="1"/>
</dbReference>